<evidence type="ECO:0000256" key="4">
    <source>
        <dbReference type="ARBA" id="ARBA00022475"/>
    </source>
</evidence>
<evidence type="ECO:0000256" key="5">
    <source>
        <dbReference type="ARBA" id="ARBA00022692"/>
    </source>
</evidence>
<comment type="caution">
    <text evidence="9">The sequence shown here is derived from an EMBL/GenBank/DDBJ whole genome shotgun (WGS) entry which is preliminary data.</text>
</comment>
<comment type="subcellular location">
    <subcellularLocation>
        <location evidence="1">Cell membrane</location>
        <topology evidence="1">Multi-pass membrane protein</topology>
    </subcellularLocation>
</comment>
<gene>
    <name evidence="9" type="ORF">CP965_08460</name>
</gene>
<dbReference type="PANTHER" id="PTHR30472:SF25">
    <property type="entry name" value="ABC TRANSPORTER PERMEASE PROTEIN MJ0876-RELATED"/>
    <property type="match status" value="1"/>
</dbReference>
<dbReference type="InterPro" id="IPR037294">
    <property type="entry name" value="ABC_BtuC-like"/>
</dbReference>
<keyword evidence="3" id="KW-0813">Transport</keyword>
<feature type="transmembrane region" description="Helical" evidence="8">
    <location>
        <begin position="57"/>
        <end position="78"/>
    </location>
</feature>
<keyword evidence="10" id="KW-1185">Reference proteome</keyword>
<evidence type="ECO:0000256" key="8">
    <source>
        <dbReference type="SAM" id="Phobius"/>
    </source>
</evidence>
<dbReference type="InterPro" id="IPR000522">
    <property type="entry name" value="ABC_transptr_permease_BtuC"/>
</dbReference>
<evidence type="ECO:0000256" key="2">
    <source>
        <dbReference type="ARBA" id="ARBA00007935"/>
    </source>
</evidence>
<dbReference type="Pfam" id="PF01032">
    <property type="entry name" value="FecCD"/>
    <property type="match status" value="1"/>
</dbReference>
<feature type="transmembrane region" description="Helical" evidence="8">
    <location>
        <begin position="315"/>
        <end position="334"/>
    </location>
</feature>
<reference evidence="9 10" key="1">
    <citation type="submission" date="2017-09" db="EMBL/GenBank/DDBJ databases">
        <title>Genomics of the genus Arcobacter.</title>
        <authorList>
            <person name="Perez-Cataluna A."/>
            <person name="Figueras M.J."/>
            <person name="Salas-Masso N."/>
        </authorList>
    </citation>
    <scope>NUCLEOTIDE SEQUENCE [LARGE SCALE GENOMIC DNA]</scope>
    <source>
        <strain evidence="9 10">F156-34</strain>
    </source>
</reference>
<dbReference type="GO" id="GO:0033214">
    <property type="term" value="P:siderophore-iron import into cell"/>
    <property type="evidence" value="ECO:0007669"/>
    <property type="project" value="TreeGrafter"/>
</dbReference>
<feature type="transmembrane region" description="Helical" evidence="8">
    <location>
        <begin position="90"/>
        <end position="108"/>
    </location>
</feature>
<dbReference type="CDD" id="cd06550">
    <property type="entry name" value="TM_ABC_iron-siderophores_like"/>
    <property type="match status" value="1"/>
</dbReference>
<keyword evidence="6 8" id="KW-1133">Transmembrane helix</keyword>
<dbReference type="Proteomes" id="UP000289718">
    <property type="component" value="Unassembled WGS sequence"/>
</dbReference>
<evidence type="ECO:0000256" key="3">
    <source>
        <dbReference type="ARBA" id="ARBA00022448"/>
    </source>
</evidence>
<dbReference type="OrthoDB" id="9782305at2"/>
<evidence type="ECO:0000313" key="9">
    <source>
        <dbReference type="EMBL" id="RXK12600.1"/>
    </source>
</evidence>
<keyword evidence="4" id="KW-1003">Cell membrane</keyword>
<feature type="transmembrane region" description="Helical" evidence="8">
    <location>
        <begin position="199"/>
        <end position="217"/>
    </location>
</feature>
<feature type="transmembrane region" description="Helical" evidence="8">
    <location>
        <begin position="120"/>
        <end position="142"/>
    </location>
</feature>
<feature type="transmembrane region" description="Helical" evidence="8">
    <location>
        <begin position="154"/>
        <end position="179"/>
    </location>
</feature>
<evidence type="ECO:0000313" key="10">
    <source>
        <dbReference type="Proteomes" id="UP000289718"/>
    </source>
</evidence>
<proteinExistence type="inferred from homology"/>
<protein>
    <submittedName>
        <fullName evidence="9">Iron ABC transporter permease</fullName>
    </submittedName>
</protein>
<dbReference type="GO" id="GO:0005886">
    <property type="term" value="C:plasma membrane"/>
    <property type="evidence" value="ECO:0007669"/>
    <property type="project" value="UniProtKB-SubCell"/>
</dbReference>
<dbReference type="Gene3D" id="1.10.3470.10">
    <property type="entry name" value="ABC transporter involved in vitamin B12 uptake, BtuC"/>
    <property type="match status" value="1"/>
</dbReference>
<name>A0A4Q1AY96_9BACT</name>
<evidence type="ECO:0000256" key="7">
    <source>
        <dbReference type="ARBA" id="ARBA00023136"/>
    </source>
</evidence>
<dbReference type="AlphaFoldDB" id="A0A4Q1AY96"/>
<keyword evidence="5 8" id="KW-0812">Transmembrane</keyword>
<organism evidence="9 10">
    <name type="scientific">Halarcobacter mediterraneus</name>
    <dbReference type="NCBI Taxonomy" id="2023153"/>
    <lineage>
        <taxon>Bacteria</taxon>
        <taxon>Pseudomonadati</taxon>
        <taxon>Campylobacterota</taxon>
        <taxon>Epsilonproteobacteria</taxon>
        <taxon>Campylobacterales</taxon>
        <taxon>Arcobacteraceae</taxon>
        <taxon>Halarcobacter</taxon>
    </lineage>
</organism>
<dbReference type="SUPFAM" id="SSF81345">
    <property type="entry name" value="ABC transporter involved in vitamin B12 uptake, BtuC"/>
    <property type="match status" value="1"/>
</dbReference>
<accession>A0A4Q1AY96</accession>
<dbReference type="FunFam" id="1.10.3470.10:FF:000001">
    <property type="entry name" value="Vitamin B12 ABC transporter permease BtuC"/>
    <property type="match status" value="1"/>
</dbReference>
<keyword evidence="7 8" id="KW-0472">Membrane</keyword>
<feature type="transmembrane region" description="Helical" evidence="8">
    <location>
        <begin position="12"/>
        <end position="37"/>
    </location>
</feature>
<dbReference type="PANTHER" id="PTHR30472">
    <property type="entry name" value="FERRIC ENTEROBACTIN TRANSPORT SYSTEM PERMEASE PROTEIN"/>
    <property type="match status" value="1"/>
</dbReference>
<sequence>MVGLKKSLIGIFFILLVISIFLNITIGAFSISFSEILNTLLSPEENKIYYQVLADIRIPRVALGVLVGIAFGISGAMMQTLFKNPLADPSIIGISAGASAGVVIFMLLGSFLPSLLYDGFLSYLSLPFSAFLGSLVTIFAVYKLATIYNKVAVTVMLLAGIAINAMLGALVGVFTYVSTEEELKSFTFWTMGSLADGDIKVILTLIPIVVGIYIFAIRKKVELNLMLLGEDEAKNSGVNSERLKKFIIFFVSLAIGASVAFCGIIGFIGLVVPHLARLLVGSNHKFYLPLSAILGAFILIWADSFARIVIAPAELPIGIITSLLGAPFFLWLLIKNRQNATA</sequence>
<feature type="transmembrane region" description="Helical" evidence="8">
    <location>
        <begin position="246"/>
        <end position="274"/>
    </location>
</feature>
<evidence type="ECO:0000256" key="1">
    <source>
        <dbReference type="ARBA" id="ARBA00004651"/>
    </source>
</evidence>
<dbReference type="GO" id="GO:0022857">
    <property type="term" value="F:transmembrane transporter activity"/>
    <property type="evidence" value="ECO:0007669"/>
    <property type="project" value="InterPro"/>
</dbReference>
<evidence type="ECO:0000256" key="6">
    <source>
        <dbReference type="ARBA" id="ARBA00022989"/>
    </source>
</evidence>
<feature type="transmembrane region" description="Helical" evidence="8">
    <location>
        <begin position="286"/>
        <end position="303"/>
    </location>
</feature>
<comment type="similarity">
    <text evidence="2">Belongs to the binding-protein-dependent transport system permease family. FecCD subfamily.</text>
</comment>
<dbReference type="EMBL" id="NXIE01000003">
    <property type="protein sequence ID" value="RXK12600.1"/>
    <property type="molecule type" value="Genomic_DNA"/>
</dbReference>